<name>A0A1C7N6H2_9FUNG</name>
<keyword evidence="2" id="KW-1185">Reference proteome</keyword>
<accession>A0A1C7N6H2</accession>
<proteinExistence type="predicted"/>
<dbReference type="EMBL" id="LUGH01000473">
    <property type="protein sequence ID" value="OBZ84755.1"/>
    <property type="molecule type" value="Genomic_DNA"/>
</dbReference>
<evidence type="ECO:0000313" key="1">
    <source>
        <dbReference type="EMBL" id="OBZ84755.1"/>
    </source>
</evidence>
<comment type="caution">
    <text evidence="1">The sequence shown here is derived from an EMBL/GenBank/DDBJ whole genome shotgun (WGS) entry which is preliminary data.</text>
</comment>
<sequence length="117" mass="13106">MRTDSLHSIQLPNPYRIKQLFASKDALPAPIHQSDLSRIYSYLLYANHAPDFVQSRAALYFENDTQAITSAIQIGLIYTEYTLERPLSQLHGSLSSRVTLKEGRDKQAIIGGVVLST</sequence>
<protein>
    <submittedName>
        <fullName evidence="1">Uncharacterized protein</fullName>
    </submittedName>
</protein>
<dbReference type="AlphaFoldDB" id="A0A1C7N6H2"/>
<evidence type="ECO:0000313" key="2">
    <source>
        <dbReference type="Proteomes" id="UP000093000"/>
    </source>
</evidence>
<organism evidence="1 2">
    <name type="scientific">Choanephora cucurbitarum</name>
    <dbReference type="NCBI Taxonomy" id="101091"/>
    <lineage>
        <taxon>Eukaryota</taxon>
        <taxon>Fungi</taxon>
        <taxon>Fungi incertae sedis</taxon>
        <taxon>Mucoromycota</taxon>
        <taxon>Mucoromycotina</taxon>
        <taxon>Mucoromycetes</taxon>
        <taxon>Mucorales</taxon>
        <taxon>Mucorineae</taxon>
        <taxon>Choanephoraceae</taxon>
        <taxon>Choanephoroideae</taxon>
        <taxon>Choanephora</taxon>
    </lineage>
</organism>
<dbReference type="InParanoid" id="A0A1C7N6H2"/>
<gene>
    <name evidence="1" type="ORF">A0J61_07194</name>
</gene>
<dbReference type="Proteomes" id="UP000093000">
    <property type="component" value="Unassembled WGS sequence"/>
</dbReference>
<reference evidence="1 2" key="1">
    <citation type="submission" date="2016-03" db="EMBL/GenBank/DDBJ databases">
        <title>Choanephora cucurbitarum.</title>
        <authorList>
            <person name="Min B."/>
            <person name="Park H."/>
            <person name="Park J.-H."/>
            <person name="Shin H.-D."/>
            <person name="Choi I.-G."/>
        </authorList>
    </citation>
    <scope>NUCLEOTIDE SEQUENCE [LARGE SCALE GENOMIC DNA]</scope>
    <source>
        <strain evidence="1 2">KUS-F28377</strain>
    </source>
</reference>